<reference evidence="2 3" key="1">
    <citation type="submission" date="2019-08" db="EMBL/GenBank/DDBJ databases">
        <authorList>
            <person name="Liang Q."/>
        </authorList>
    </citation>
    <scope>NUCLEOTIDE SEQUENCE [LARGE SCALE GENOMIC DNA]</scope>
    <source>
        <strain evidence="2 3">V1718</strain>
    </source>
</reference>
<organism evidence="2 3">
    <name type="scientific">Microvenator marinus</name>
    <dbReference type="NCBI Taxonomy" id="2600177"/>
    <lineage>
        <taxon>Bacteria</taxon>
        <taxon>Deltaproteobacteria</taxon>
        <taxon>Bradymonadales</taxon>
        <taxon>Microvenatoraceae</taxon>
        <taxon>Microvenator</taxon>
    </lineage>
</organism>
<dbReference type="KEGG" id="bbae:FRD01_17755"/>
<dbReference type="AlphaFoldDB" id="A0A5B8XTP9"/>
<dbReference type="Proteomes" id="UP000321595">
    <property type="component" value="Chromosome"/>
</dbReference>
<feature type="region of interest" description="Disordered" evidence="1">
    <location>
        <begin position="117"/>
        <end position="136"/>
    </location>
</feature>
<evidence type="ECO:0000256" key="1">
    <source>
        <dbReference type="SAM" id="MobiDB-lite"/>
    </source>
</evidence>
<evidence type="ECO:0000313" key="3">
    <source>
        <dbReference type="Proteomes" id="UP000321595"/>
    </source>
</evidence>
<evidence type="ECO:0008006" key="4">
    <source>
        <dbReference type="Google" id="ProtNLM"/>
    </source>
</evidence>
<name>A0A5B8XTP9_9DELT</name>
<dbReference type="EMBL" id="CP042467">
    <property type="protein sequence ID" value="QED29050.1"/>
    <property type="molecule type" value="Genomic_DNA"/>
</dbReference>
<gene>
    <name evidence="2" type="ORF">FRD01_17755</name>
</gene>
<keyword evidence="3" id="KW-1185">Reference proteome</keyword>
<proteinExistence type="predicted"/>
<evidence type="ECO:0000313" key="2">
    <source>
        <dbReference type="EMBL" id="QED29050.1"/>
    </source>
</evidence>
<dbReference type="RefSeq" id="WP_146962020.1">
    <property type="nucleotide sequence ID" value="NZ_CP042467.1"/>
</dbReference>
<sequence>MKLGALSLLGTLTMLGCSSTTYVVTDPPGAEVVLDETKSLGKSPVKINAQVMVWSEFEVKAIKEGYQTKSLTLRPDEPISPKYLALCLCSFGVLWPLTLLSDFEEPVYSLVLEPTQKTTPPDKLVERPSIKFSSRN</sequence>
<dbReference type="PROSITE" id="PS51257">
    <property type="entry name" value="PROKAR_LIPOPROTEIN"/>
    <property type="match status" value="1"/>
</dbReference>
<protein>
    <recommendedName>
        <fullName evidence="4">PEGA domain-containing protein</fullName>
    </recommendedName>
</protein>
<accession>A0A5B8XTP9</accession>